<dbReference type="PANTHER" id="PTHR31169">
    <property type="entry name" value="OS05G0300700 PROTEIN"/>
    <property type="match status" value="1"/>
</dbReference>
<evidence type="ECO:0000256" key="8">
    <source>
        <dbReference type="ARBA" id="ARBA00023163"/>
    </source>
</evidence>
<dbReference type="PANTHER" id="PTHR31169:SF8">
    <property type="entry name" value="ZINC-FINGER DOMAIN OF MONOAMINE-OXIDASE A REPRESSOR R1 PROTEIN"/>
    <property type="match status" value="1"/>
</dbReference>
<sequence length="319" mass="36509">MTTVTMQHSRDIRALFDESSDAEEFFGFPSSEVSSVGSSEDLLKDIEDSEKICDTDSSDESSDDDSHESIVRKQRAQLMKKKQFLDNLMKDLNSNPAFLKMKATTPQQYKRSLSPRKNPRKKTQRDIYYRDPPVTRQRSGSTKLHEPLKQRSFRSFLTVKFQMKRKQNMETNMGPKRRYSSHNAQVHEIIPVEDVTREMLNNIAQHSVGKHYDAINGTSCHQCRQKTIDTKSCCRSKDCVGVRGQFCGPCLKNRYGELVEDALLDPEWKCPVCRDFCNCSICRNRNGKCPTGILIGLARQHGHSNVKDYLDALSKNGLE</sequence>
<keyword evidence="13" id="KW-1185">Reference proteome</keyword>
<evidence type="ECO:0000256" key="6">
    <source>
        <dbReference type="ARBA" id="ARBA00022843"/>
    </source>
</evidence>
<feature type="region of interest" description="Disordered" evidence="10">
    <location>
        <begin position="100"/>
        <end position="127"/>
    </location>
</feature>
<reference evidence="12 13" key="1">
    <citation type="submission" date="2024-02" db="EMBL/GenBank/DDBJ databases">
        <authorList>
            <person name="Daric V."/>
            <person name="Darras S."/>
        </authorList>
    </citation>
    <scope>NUCLEOTIDE SEQUENCE [LARGE SCALE GENOMIC DNA]</scope>
</reference>
<evidence type="ECO:0000256" key="4">
    <source>
        <dbReference type="ARBA" id="ARBA00022499"/>
    </source>
</evidence>
<accession>A0ABP0F4I8</accession>
<evidence type="ECO:0000256" key="3">
    <source>
        <dbReference type="ARBA" id="ARBA00022490"/>
    </source>
</evidence>
<comment type="subcellular location">
    <subcellularLocation>
        <location evidence="2">Cytoplasm</location>
    </subcellularLocation>
    <subcellularLocation>
        <location evidence="1">Nucleus</location>
    </subcellularLocation>
</comment>
<evidence type="ECO:0000256" key="9">
    <source>
        <dbReference type="ARBA" id="ARBA00023242"/>
    </source>
</evidence>
<proteinExistence type="predicted"/>
<feature type="compositionally biased region" description="Basic and acidic residues" evidence="10">
    <location>
        <begin position="41"/>
        <end position="54"/>
    </location>
</feature>
<dbReference type="EMBL" id="CAWYQH010000002">
    <property type="protein sequence ID" value="CAK8673202.1"/>
    <property type="molecule type" value="Genomic_DNA"/>
</dbReference>
<dbReference type="Proteomes" id="UP001642483">
    <property type="component" value="Unassembled WGS sequence"/>
</dbReference>
<keyword evidence="6" id="KW-0832">Ubl conjugation</keyword>
<name>A0ABP0F4I8_CLALP</name>
<gene>
    <name evidence="12" type="ORF">CVLEPA_LOCUS3015</name>
</gene>
<evidence type="ECO:0000256" key="5">
    <source>
        <dbReference type="ARBA" id="ARBA00022553"/>
    </source>
</evidence>
<dbReference type="InterPro" id="IPR018866">
    <property type="entry name" value="Znf-4CXXC_R1"/>
</dbReference>
<evidence type="ECO:0000256" key="7">
    <source>
        <dbReference type="ARBA" id="ARBA00023015"/>
    </source>
</evidence>
<feature type="region of interest" description="Disordered" evidence="10">
    <location>
        <begin position="28"/>
        <end position="72"/>
    </location>
</feature>
<organism evidence="12 13">
    <name type="scientific">Clavelina lepadiformis</name>
    <name type="common">Light-bulb sea squirt</name>
    <name type="synonym">Ascidia lepadiformis</name>
    <dbReference type="NCBI Taxonomy" id="159417"/>
    <lineage>
        <taxon>Eukaryota</taxon>
        <taxon>Metazoa</taxon>
        <taxon>Chordata</taxon>
        <taxon>Tunicata</taxon>
        <taxon>Ascidiacea</taxon>
        <taxon>Aplousobranchia</taxon>
        <taxon>Clavelinidae</taxon>
        <taxon>Clavelina</taxon>
    </lineage>
</organism>
<keyword evidence="3" id="KW-0963">Cytoplasm</keyword>
<evidence type="ECO:0000256" key="2">
    <source>
        <dbReference type="ARBA" id="ARBA00004496"/>
    </source>
</evidence>
<protein>
    <recommendedName>
        <fullName evidence="11">Zinc-finger domain-containing protein</fullName>
    </recommendedName>
</protein>
<evidence type="ECO:0000256" key="10">
    <source>
        <dbReference type="SAM" id="MobiDB-lite"/>
    </source>
</evidence>
<feature type="compositionally biased region" description="Acidic residues" evidence="10">
    <location>
        <begin position="56"/>
        <end position="66"/>
    </location>
</feature>
<keyword evidence="7" id="KW-0805">Transcription regulation</keyword>
<dbReference type="InterPro" id="IPR040221">
    <property type="entry name" value="CDCA7/CDA7L"/>
</dbReference>
<evidence type="ECO:0000259" key="11">
    <source>
        <dbReference type="Pfam" id="PF10497"/>
    </source>
</evidence>
<keyword evidence="9" id="KW-0539">Nucleus</keyword>
<keyword evidence="4" id="KW-1017">Isopeptide bond</keyword>
<keyword evidence="8" id="KW-0804">Transcription</keyword>
<evidence type="ECO:0000256" key="1">
    <source>
        <dbReference type="ARBA" id="ARBA00004123"/>
    </source>
</evidence>
<evidence type="ECO:0000313" key="12">
    <source>
        <dbReference type="EMBL" id="CAK8673202.1"/>
    </source>
</evidence>
<comment type="caution">
    <text evidence="12">The sequence shown here is derived from an EMBL/GenBank/DDBJ whole genome shotgun (WGS) entry which is preliminary data.</text>
</comment>
<feature type="domain" description="Zinc-finger" evidence="11">
    <location>
        <begin position="212"/>
        <end position="310"/>
    </location>
</feature>
<feature type="compositionally biased region" description="Basic residues" evidence="10">
    <location>
        <begin position="113"/>
        <end position="123"/>
    </location>
</feature>
<evidence type="ECO:0000313" key="13">
    <source>
        <dbReference type="Proteomes" id="UP001642483"/>
    </source>
</evidence>
<feature type="compositionally biased region" description="Low complexity" evidence="10">
    <location>
        <begin position="28"/>
        <end position="40"/>
    </location>
</feature>
<keyword evidence="5" id="KW-0597">Phosphoprotein</keyword>
<dbReference type="Pfam" id="PF10497">
    <property type="entry name" value="zf-4CXXC_R1"/>
    <property type="match status" value="1"/>
</dbReference>